<dbReference type="InterPro" id="IPR011990">
    <property type="entry name" value="TPR-like_helical_dom_sf"/>
</dbReference>
<organism evidence="8 9">
    <name type="scientific">Candidatus Pseudobacter hemicellulosilyticus</name>
    <dbReference type="NCBI Taxonomy" id="3121375"/>
    <lineage>
        <taxon>Bacteria</taxon>
        <taxon>Pseudomonadati</taxon>
        <taxon>Bacteroidota</taxon>
        <taxon>Chitinophagia</taxon>
        <taxon>Chitinophagales</taxon>
        <taxon>Chitinophagaceae</taxon>
        <taxon>Pseudobacter</taxon>
    </lineage>
</organism>
<dbReference type="Gene3D" id="2.20.20.130">
    <property type="match status" value="1"/>
</dbReference>
<keyword evidence="5" id="KW-0998">Cell outer membrane</keyword>
<keyword evidence="4" id="KW-0472">Membrane</keyword>
<name>A0AAJ5WPK9_9BACT</name>
<evidence type="ECO:0000313" key="8">
    <source>
        <dbReference type="EMBL" id="WEK34929.1"/>
    </source>
</evidence>
<dbReference type="Gene3D" id="1.25.40.900">
    <property type="match status" value="1"/>
</dbReference>
<gene>
    <name evidence="8" type="ORF">P0Y53_20770</name>
</gene>
<dbReference type="InterPro" id="IPR033985">
    <property type="entry name" value="SusD-like_N"/>
</dbReference>
<evidence type="ECO:0000313" key="9">
    <source>
        <dbReference type="Proteomes" id="UP001220610"/>
    </source>
</evidence>
<proteinExistence type="inferred from homology"/>
<comment type="similarity">
    <text evidence="2">Belongs to the SusD family.</text>
</comment>
<keyword evidence="3" id="KW-0732">Signal</keyword>
<dbReference type="EMBL" id="CP119311">
    <property type="protein sequence ID" value="WEK34929.1"/>
    <property type="molecule type" value="Genomic_DNA"/>
</dbReference>
<evidence type="ECO:0000259" key="7">
    <source>
        <dbReference type="Pfam" id="PF14322"/>
    </source>
</evidence>
<feature type="domain" description="RagB/SusD" evidence="6">
    <location>
        <begin position="320"/>
        <end position="450"/>
    </location>
</feature>
<dbReference type="AlphaFoldDB" id="A0AAJ5WPK9"/>
<sequence length="475" mass="54082">MKKQLFLTLIIAALLAAGGCKKWLDVSSKTDVVENDMFTDEQGFMDAMAGVYYIMADNDLYGDKLTMSLLDAVANRYNFEWYTNAEYGTDLNTAGYYARDNIRTMINNIWQKEYNAIANINNLLNHIDGGRGLFNQDNYQLMKGEALGLRAFLHFDLLRMFGPSWVTGADKPAIPYVTAFSGKLVTPISSVKAVTDSILSDLHRSLALLEKDDLRSSSQDNPWVNNRKCHFNKLAAQALLARVYLYRGEAANALLYASNVINSGKLDFVKPAALQNRPFDFSFTPEQVFSLSKYDITLLFNKYFTQSYSSQLTNDCGKAYGNTQSVERIYEVSGGNSSDVRYNNMWLAYNSYYSFNRYNQVNALEINLVPLIRLPEMYYIAAECSPLEDGIEYLNTVRNRRGLLPLPVPADKAALQNEVFKEYQKEFYTEGQLFYYYKRLNMPEMMKYNNIDRVSSAAPGYVFPIPAEEITLGNR</sequence>
<dbReference type="SUPFAM" id="SSF48452">
    <property type="entry name" value="TPR-like"/>
    <property type="match status" value="1"/>
</dbReference>
<evidence type="ECO:0000259" key="6">
    <source>
        <dbReference type="Pfam" id="PF07980"/>
    </source>
</evidence>
<dbReference type="Proteomes" id="UP001220610">
    <property type="component" value="Chromosome"/>
</dbReference>
<accession>A0AAJ5WPK9</accession>
<dbReference type="Gene3D" id="1.25.40.390">
    <property type="match status" value="1"/>
</dbReference>
<evidence type="ECO:0000256" key="2">
    <source>
        <dbReference type="ARBA" id="ARBA00006275"/>
    </source>
</evidence>
<reference evidence="8" key="1">
    <citation type="submission" date="2023-03" db="EMBL/GenBank/DDBJ databases">
        <title>Andean soil-derived lignocellulolytic bacterial consortium as a source of novel taxa and putative plastic-active enzymes.</title>
        <authorList>
            <person name="Diaz-Garcia L."/>
            <person name="Chuvochina M."/>
            <person name="Feuerriegel G."/>
            <person name="Bunk B."/>
            <person name="Sproer C."/>
            <person name="Streit W.R."/>
            <person name="Rodriguez L.M."/>
            <person name="Overmann J."/>
            <person name="Jimenez D.J."/>
        </authorList>
    </citation>
    <scope>NUCLEOTIDE SEQUENCE</scope>
    <source>
        <strain evidence="8">MAG 7</strain>
    </source>
</reference>
<dbReference type="InterPro" id="IPR012944">
    <property type="entry name" value="SusD_RagB_dom"/>
</dbReference>
<evidence type="ECO:0000256" key="5">
    <source>
        <dbReference type="ARBA" id="ARBA00023237"/>
    </source>
</evidence>
<protein>
    <submittedName>
        <fullName evidence="8">RagB/SusD family nutrient uptake outer membrane protein</fullName>
    </submittedName>
</protein>
<dbReference type="GO" id="GO:0009279">
    <property type="term" value="C:cell outer membrane"/>
    <property type="evidence" value="ECO:0007669"/>
    <property type="project" value="UniProtKB-SubCell"/>
</dbReference>
<evidence type="ECO:0000256" key="4">
    <source>
        <dbReference type="ARBA" id="ARBA00023136"/>
    </source>
</evidence>
<evidence type="ECO:0000256" key="1">
    <source>
        <dbReference type="ARBA" id="ARBA00004442"/>
    </source>
</evidence>
<dbReference type="Pfam" id="PF14322">
    <property type="entry name" value="SusD-like_3"/>
    <property type="match status" value="1"/>
</dbReference>
<comment type="subcellular location">
    <subcellularLocation>
        <location evidence="1">Cell outer membrane</location>
    </subcellularLocation>
</comment>
<evidence type="ECO:0000256" key="3">
    <source>
        <dbReference type="ARBA" id="ARBA00022729"/>
    </source>
</evidence>
<feature type="domain" description="SusD-like N-terminal" evidence="7">
    <location>
        <begin position="22"/>
        <end position="245"/>
    </location>
</feature>
<dbReference type="Pfam" id="PF07980">
    <property type="entry name" value="SusD_RagB"/>
    <property type="match status" value="1"/>
</dbReference>